<comment type="similarity">
    <text evidence="5 8 9">Belongs to the arginase family.</text>
</comment>
<dbReference type="InterPro" id="IPR005923">
    <property type="entry name" value="HutG"/>
</dbReference>
<feature type="binding site" evidence="5">
    <location>
        <position position="244"/>
    </location>
    <ligand>
        <name>Mn(2+)</name>
        <dbReference type="ChEBI" id="CHEBI:29035"/>
        <label>2</label>
    </ligand>
</feature>
<comment type="pathway">
    <text evidence="5">Amino-acid degradation; L-histidine degradation into L-glutamate; L-glutamate from N-formimidoyl-L-glutamate (hydrolase route): step 1/1.</text>
</comment>
<dbReference type="PROSITE" id="PS01053">
    <property type="entry name" value="ARGINASE_1"/>
    <property type="match status" value="1"/>
</dbReference>
<gene>
    <name evidence="5" type="primary">hutG</name>
    <name evidence="10" type="ORF">ADIMK_2280</name>
</gene>
<evidence type="ECO:0000256" key="1">
    <source>
        <dbReference type="ARBA" id="ARBA00022723"/>
    </source>
</evidence>
<dbReference type="CDD" id="cd09988">
    <property type="entry name" value="Formimidoylglutamase"/>
    <property type="match status" value="1"/>
</dbReference>
<evidence type="ECO:0000256" key="2">
    <source>
        <dbReference type="ARBA" id="ARBA00022801"/>
    </source>
</evidence>
<evidence type="ECO:0000256" key="9">
    <source>
        <dbReference type="RuleBase" id="RU003684"/>
    </source>
</evidence>
<dbReference type="PANTHER" id="PTHR11358:SF35">
    <property type="entry name" value="FORMIMIDOYLGLUTAMASE"/>
    <property type="match status" value="1"/>
</dbReference>
<dbReference type="RefSeq" id="WP_036188034.1">
    <property type="nucleotide sequence ID" value="NZ_JMQN01000036.1"/>
</dbReference>
<evidence type="ECO:0000256" key="8">
    <source>
        <dbReference type="PROSITE-ProRule" id="PRU00742"/>
    </source>
</evidence>
<dbReference type="EC" id="3.5.3.8" evidence="5 6"/>
<feature type="binding site" evidence="7">
    <location>
        <position position="246"/>
    </location>
    <ligand>
        <name>Mn(2+)</name>
        <dbReference type="ChEBI" id="CHEBI:29035"/>
        <label>1</label>
    </ligand>
</feature>
<dbReference type="GO" id="GO:0050415">
    <property type="term" value="F:formimidoylglutamase activity"/>
    <property type="evidence" value="ECO:0007669"/>
    <property type="project" value="UniProtKB-UniRule"/>
</dbReference>
<dbReference type="PROSITE" id="PS51409">
    <property type="entry name" value="ARGINASE_2"/>
    <property type="match status" value="1"/>
</dbReference>
<organism evidence="10 11">
    <name type="scientific">Marinobacterium lacunae</name>
    <dbReference type="NCBI Taxonomy" id="1232683"/>
    <lineage>
        <taxon>Bacteria</taxon>
        <taxon>Pseudomonadati</taxon>
        <taxon>Pseudomonadota</taxon>
        <taxon>Gammaproteobacteria</taxon>
        <taxon>Oceanospirillales</taxon>
        <taxon>Oceanospirillaceae</taxon>
        <taxon>Marinobacterium</taxon>
    </lineage>
</organism>
<dbReference type="PANTHER" id="PTHR11358">
    <property type="entry name" value="ARGINASE/AGMATINASE"/>
    <property type="match status" value="1"/>
</dbReference>
<feature type="binding site" evidence="5">
    <location>
        <position position="246"/>
    </location>
    <ligand>
        <name>Mn(2+)</name>
        <dbReference type="ChEBI" id="CHEBI:29035"/>
        <label>2</label>
    </ligand>
</feature>
<dbReference type="GO" id="GO:0030145">
    <property type="term" value="F:manganese ion binding"/>
    <property type="evidence" value="ECO:0007669"/>
    <property type="project" value="UniProtKB-UniRule"/>
</dbReference>
<evidence type="ECO:0000256" key="5">
    <source>
        <dbReference type="HAMAP-Rule" id="MF_00737"/>
    </source>
</evidence>
<evidence type="ECO:0000256" key="4">
    <source>
        <dbReference type="ARBA" id="ARBA00023211"/>
    </source>
</evidence>
<dbReference type="GO" id="GO:0033389">
    <property type="term" value="P:putrescine biosynthetic process from arginine, via agmatine"/>
    <property type="evidence" value="ECO:0007669"/>
    <property type="project" value="TreeGrafter"/>
</dbReference>
<dbReference type="NCBIfam" id="TIGR01227">
    <property type="entry name" value="hutG"/>
    <property type="match status" value="1"/>
</dbReference>
<dbReference type="InterPro" id="IPR023696">
    <property type="entry name" value="Ureohydrolase_dom_sf"/>
</dbReference>
<feature type="binding site" evidence="5">
    <location>
        <position position="154"/>
    </location>
    <ligand>
        <name>Mn(2+)</name>
        <dbReference type="ChEBI" id="CHEBI:29035"/>
        <label>2</label>
    </ligand>
</feature>
<dbReference type="GO" id="GO:0019556">
    <property type="term" value="P:L-histidine catabolic process to glutamate and formamide"/>
    <property type="evidence" value="ECO:0007669"/>
    <property type="project" value="UniProtKB-UniRule"/>
</dbReference>
<evidence type="ECO:0000256" key="7">
    <source>
        <dbReference type="PIRSR" id="PIRSR036979-1"/>
    </source>
</evidence>
<feature type="binding site" evidence="5">
    <location>
        <position position="152"/>
    </location>
    <ligand>
        <name>Mn(2+)</name>
        <dbReference type="ChEBI" id="CHEBI:29035"/>
        <label>2</label>
    </ligand>
</feature>
<dbReference type="InterPro" id="IPR006035">
    <property type="entry name" value="Ureohydrolase"/>
</dbReference>
<dbReference type="PIRSF" id="PIRSF036979">
    <property type="entry name" value="Arginase"/>
    <property type="match status" value="1"/>
</dbReference>
<keyword evidence="11" id="KW-1185">Reference proteome</keyword>
<keyword evidence="2 5" id="KW-0378">Hydrolase</keyword>
<dbReference type="AlphaFoldDB" id="A0A081FY96"/>
<keyword evidence="4 5" id="KW-0464">Manganese</keyword>
<dbReference type="UniPathway" id="UPA00379">
    <property type="reaction ID" value="UER00552"/>
</dbReference>
<dbReference type="STRING" id="1232683.ADIMK_2280"/>
<dbReference type="Pfam" id="PF00491">
    <property type="entry name" value="Arginase"/>
    <property type="match status" value="1"/>
</dbReference>
<name>A0A081FY96_9GAMM</name>
<feature type="binding site" evidence="5 7">
    <location>
        <position position="156"/>
    </location>
    <ligand>
        <name>Mn(2+)</name>
        <dbReference type="ChEBI" id="CHEBI:29035"/>
        <label>1</label>
    </ligand>
</feature>
<comment type="function">
    <text evidence="5">Catalyzes the conversion of N-formimidoyl-L-glutamate to L-glutamate and formamide.</text>
</comment>
<evidence type="ECO:0000256" key="3">
    <source>
        <dbReference type="ARBA" id="ARBA00022808"/>
    </source>
</evidence>
<dbReference type="InterPro" id="IPR020855">
    <property type="entry name" value="Ureohydrolase_Mn_BS"/>
</dbReference>
<evidence type="ECO:0000313" key="11">
    <source>
        <dbReference type="Proteomes" id="UP000028252"/>
    </source>
</evidence>
<reference evidence="10 11" key="1">
    <citation type="submission" date="2014-04" db="EMBL/GenBank/DDBJ databases">
        <title>Marinobacterium kochiensis sp. nov., isolated from sediment sample collected from Kochi backwaters in Kerala, India.</title>
        <authorList>
            <person name="Singh A."/>
            <person name="Pinnaka A.K."/>
        </authorList>
    </citation>
    <scope>NUCLEOTIDE SEQUENCE [LARGE SCALE GENOMIC DNA]</scope>
    <source>
        <strain evidence="10 11">AK27</strain>
    </source>
</reference>
<feature type="binding site" evidence="5 7">
    <location>
        <position position="244"/>
    </location>
    <ligand>
        <name>Mn(2+)</name>
        <dbReference type="ChEBI" id="CHEBI:29035"/>
        <label>1</label>
    </ligand>
</feature>
<accession>A0A081FY96</accession>
<comment type="cofactor">
    <cofactor evidence="5 7">
        <name>Mn(2+)</name>
        <dbReference type="ChEBI" id="CHEBI:29035"/>
    </cofactor>
    <text evidence="5 7">Binds 2 manganese ions per subunit.</text>
</comment>
<dbReference type="Proteomes" id="UP000028252">
    <property type="component" value="Unassembled WGS sequence"/>
</dbReference>
<dbReference type="GO" id="GO:0019557">
    <property type="term" value="P:L-histidine catabolic process to glutamate and formate"/>
    <property type="evidence" value="ECO:0007669"/>
    <property type="project" value="UniProtKB-UniPathway"/>
</dbReference>
<dbReference type="EMBL" id="JMQN01000036">
    <property type="protein sequence ID" value="KEA63501.1"/>
    <property type="molecule type" value="Genomic_DNA"/>
</dbReference>
<feature type="binding site" evidence="5 7">
    <location>
        <position position="123"/>
    </location>
    <ligand>
        <name>Mn(2+)</name>
        <dbReference type="ChEBI" id="CHEBI:29035"/>
        <label>1</label>
    </ligand>
</feature>
<evidence type="ECO:0000256" key="6">
    <source>
        <dbReference type="NCBIfam" id="TIGR01227"/>
    </source>
</evidence>
<dbReference type="eggNOG" id="COG0010">
    <property type="taxonomic scope" value="Bacteria"/>
</dbReference>
<comment type="caution">
    <text evidence="10">The sequence shown here is derived from an EMBL/GenBank/DDBJ whole genome shotgun (WGS) entry which is preliminary data.</text>
</comment>
<sequence>MSELPFNEIWCGRVDADEAPGLATRLHQVITPLSEEPAGLALVGFCSDEGVRRNQGRTGAAEAPDRIRRLLVNLPWSPERPVYDAGNIRCEAQELEHAHQVLADRVTSLLDSGHLPFVLGGGHEVAYGSWLGLAQHLEAQGAVPRIGIINFDAHFDLRNDTQGCSSGTPFLQIANACERKGYPFRYCCLGVSEMSNTRALFQRAEQLGVSYRKDADMGINQLDETRAQLKQFMDGCDLLYLTIDLDVLPAWVAPGVSAPAARGVDLDVLEPLIEAVRASGKLRLADMAEYNPAFDIDQRTARVAARLFHCIVK</sequence>
<dbReference type="GO" id="GO:0008783">
    <property type="term" value="F:agmatinase activity"/>
    <property type="evidence" value="ECO:0007669"/>
    <property type="project" value="TreeGrafter"/>
</dbReference>
<dbReference type="OrthoDB" id="9789727at2"/>
<feature type="binding site" evidence="7">
    <location>
        <position position="154"/>
    </location>
    <ligand>
        <name>Mn(2+)</name>
        <dbReference type="ChEBI" id="CHEBI:29035"/>
        <label>1</label>
    </ligand>
</feature>
<dbReference type="SUPFAM" id="SSF52768">
    <property type="entry name" value="Arginase/deacetylase"/>
    <property type="match status" value="1"/>
</dbReference>
<dbReference type="Gene3D" id="3.40.800.10">
    <property type="entry name" value="Ureohydrolase domain"/>
    <property type="match status" value="1"/>
</dbReference>
<dbReference type="HAMAP" id="MF_00737">
    <property type="entry name" value="Formimidoylglutam"/>
    <property type="match status" value="1"/>
</dbReference>
<protein>
    <recommendedName>
        <fullName evidence="5 6">Formimidoylglutamase</fullName>
        <ecNumber evidence="5 6">3.5.3.8</ecNumber>
    </recommendedName>
    <alternativeName>
        <fullName evidence="5">Formiminoglutamase</fullName>
    </alternativeName>
    <alternativeName>
        <fullName evidence="5">Formiminoglutamate hydrolase</fullName>
    </alternativeName>
</protein>
<comment type="catalytic activity">
    <reaction evidence="5">
        <text>N-formimidoyl-L-glutamate + H2O = formamide + L-glutamate</text>
        <dbReference type="Rhea" id="RHEA:22492"/>
        <dbReference type="ChEBI" id="CHEBI:15377"/>
        <dbReference type="ChEBI" id="CHEBI:16397"/>
        <dbReference type="ChEBI" id="CHEBI:29985"/>
        <dbReference type="ChEBI" id="CHEBI:58928"/>
        <dbReference type="EC" id="3.5.3.8"/>
    </reaction>
</comment>
<dbReference type="PATRIC" id="fig|1232683.4.peg.2239"/>
<keyword evidence="3 5" id="KW-0369">Histidine metabolism</keyword>
<dbReference type="PRINTS" id="PR00116">
    <property type="entry name" value="ARGINASE"/>
</dbReference>
<feature type="binding site" evidence="5 7">
    <location>
        <position position="152"/>
    </location>
    <ligand>
        <name>Mn(2+)</name>
        <dbReference type="ChEBI" id="CHEBI:29035"/>
        <label>1</label>
    </ligand>
</feature>
<evidence type="ECO:0000313" key="10">
    <source>
        <dbReference type="EMBL" id="KEA63501.1"/>
    </source>
</evidence>
<proteinExistence type="inferred from homology"/>
<keyword evidence="1 5" id="KW-0479">Metal-binding</keyword>